<keyword evidence="3" id="KW-1185">Reference proteome</keyword>
<dbReference type="InterPro" id="IPR016181">
    <property type="entry name" value="Acyl_CoA_acyltransferase"/>
</dbReference>
<dbReference type="OrthoDB" id="64477at2759"/>
<feature type="compositionally biased region" description="Low complexity" evidence="1">
    <location>
        <begin position="626"/>
        <end position="642"/>
    </location>
</feature>
<dbReference type="AlphaFoldDB" id="A0A409XAH3"/>
<sequence length="652" mass="72612">MQVTLAVPETKPAKSERISVIKGLGGQDDHFDQLQRYFMEMQKATVETSMPLDFVSFATCAYYFGVIMMESNPPESEECGDEDAEGELEEDTEPVLEAVYPASSAPTSPPASSIGSRFSIVSPVREQSEEPEDDKVIFERFNRLSEQDKILKWREAFMAKVSEAGDDDDDPVVPSRNRIGLESDDEDVEPSYCGKGKAPEHSGSFLIPHSQDNVSTPTASSSDDPESFINWPEDAPADYDGYRDQGGPSFSDHYTPLDLSTDIYSPIVPVVVDKEFGREYLKPEQYTTPARELPEVPADPKYQAFLYEEAVRYRDELRAKRIAEYERKKARRARQLAALPIQAHPNTLTAQKNKRPIGLIYLWCSQTFDDTLHAGEYSMGFYIAPEYRKKEHLADALNAAVEQAFHDQQCHRLQAIIVDHHDKLYTLQLLTASGFRHEGTRRRAFFSPSAQEWKDVTYFAMLATEWVYDNNNTSSSVRLRTTSLWDEILARHQRELDDLVQLEERTVRRSNSVETVRQVQPVTTGANAPFSFHSASSDILSSTADSEMSASISAGQPVVRRKKLVLGAVAQARTQRQVSTSSASGSGVISGPRPPTSPSSPTSPSVVRARYGAVPASPTKPRKRSIGGSSSSSASRNSPSSSQWDFLDDMDV</sequence>
<dbReference type="Proteomes" id="UP000283269">
    <property type="component" value="Unassembled WGS sequence"/>
</dbReference>
<feature type="compositionally biased region" description="Polar residues" evidence="1">
    <location>
        <begin position="210"/>
        <end position="222"/>
    </location>
</feature>
<feature type="compositionally biased region" description="Low complexity" evidence="1">
    <location>
        <begin position="579"/>
        <end position="591"/>
    </location>
</feature>
<accession>A0A409XAH3</accession>
<protein>
    <recommendedName>
        <fullName evidence="4">N-acetyltransferase domain-containing protein</fullName>
    </recommendedName>
</protein>
<evidence type="ECO:0000313" key="2">
    <source>
        <dbReference type="EMBL" id="PPQ87677.1"/>
    </source>
</evidence>
<name>A0A409XAH3_PSICY</name>
<feature type="region of interest" description="Disordered" evidence="1">
    <location>
        <begin position="571"/>
        <end position="652"/>
    </location>
</feature>
<dbReference type="InParanoid" id="A0A409XAH3"/>
<evidence type="ECO:0008006" key="4">
    <source>
        <dbReference type="Google" id="ProtNLM"/>
    </source>
</evidence>
<dbReference type="PANTHER" id="PTHR43792">
    <property type="entry name" value="GNAT FAMILY, PUTATIVE (AFU_ORTHOLOGUE AFUA_3G00765)-RELATED-RELATED"/>
    <property type="match status" value="1"/>
</dbReference>
<reference evidence="2 3" key="1">
    <citation type="journal article" date="2018" name="Evol. Lett.">
        <title>Horizontal gene cluster transfer increased hallucinogenic mushroom diversity.</title>
        <authorList>
            <person name="Reynolds H.T."/>
            <person name="Vijayakumar V."/>
            <person name="Gluck-Thaler E."/>
            <person name="Korotkin H.B."/>
            <person name="Matheny P.B."/>
            <person name="Slot J.C."/>
        </authorList>
    </citation>
    <scope>NUCLEOTIDE SEQUENCE [LARGE SCALE GENOMIC DNA]</scope>
    <source>
        <strain evidence="2 3">2631</strain>
    </source>
</reference>
<evidence type="ECO:0000256" key="1">
    <source>
        <dbReference type="SAM" id="MobiDB-lite"/>
    </source>
</evidence>
<dbReference type="PANTHER" id="PTHR43792:SF1">
    <property type="entry name" value="N-ACETYLTRANSFERASE DOMAIN-CONTAINING PROTEIN"/>
    <property type="match status" value="1"/>
</dbReference>
<organism evidence="2 3">
    <name type="scientific">Psilocybe cyanescens</name>
    <dbReference type="NCBI Taxonomy" id="93625"/>
    <lineage>
        <taxon>Eukaryota</taxon>
        <taxon>Fungi</taxon>
        <taxon>Dikarya</taxon>
        <taxon>Basidiomycota</taxon>
        <taxon>Agaricomycotina</taxon>
        <taxon>Agaricomycetes</taxon>
        <taxon>Agaricomycetidae</taxon>
        <taxon>Agaricales</taxon>
        <taxon>Agaricineae</taxon>
        <taxon>Strophariaceae</taxon>
        <taxon>Psilocybe</taxon>
    </lineage>
</organism>
<dbReference type="SUPFAM" id="SSF55729">
    <property type="entry name" value="Acyl-CoA N-acyltransferases (Nat)"/>
    <property type="match status" value="1"/>
</dbReference>
<feature type="region of interest" description="Disordered" evidence="1">
    <location>
        <begin position="162"/>
        <end position="228"/>
    </location>
</feature>
<gene>
    <name evidence="2" type="ORF">CVT25_011444</name>
</gene>
<feature type="compositionally biased region" description="Low complexity" evidence="1">
    <location>
        <begin position="599"/>
        <end position="608"/>
    </location>
</feature>
<dbReference type="EMBL" id="NHYD01002233">
    <property type="protein sequence ID" value="PPQ87677.1"/>
    <property type="molecule type" value="Genomic_DNA"/>
</dbReference>
<evidence type="ECO:0000313" key="3">
    <source>
        <dbReference type="Proteomes" id="UP000283269"/>
    </source>
</evidence>
<dbReference type="Gene3D" id="3.40.630.30">
    <property type="match status" value="1"/>
</dbReference>
<proteinExistence type="predicted"/>
<comment type="caution">
    <text evidence="2">The sequence shown here is derived from an EMBL/GenBank/DDBJ whole genome shotgun (WGS) entry which is preliminary data.</text>
</comment>
<dbReference type="InterPro" id="IPR051531">
    <property type="entry name" value="N-acetyltransferase"/>
</dbReference>